<reference evidence="4" key="1">
    <citation type="journal article" date="2015" name="BMC Genomics">
        <title>Genomic and transcriptomic analysis of the endophytic fungus Pestalotiopsis fici reveals its lifestyle and high potential for synthesis of natural products.</title>
        <authorList>
            <person name="Wang X."/>
            <person name="Zhang X."/>
            <person name="Liu L."/>
            <person name="Xiang M."/>
            <person name="Wang W."/>
            <person name="Sun X."/>
            <person name="Che Y."/>
            <person name="Guo L."/>
            <person name="Liu G."/>
            <person name="Guo L."/>
            <person name="Wang C."/>
            <person name="Yin W.B."/>
            <person name="Stadler M."/>
            <person name="Zhang X."/>
            <person name="Liu X."/>
        </authorList>
    </citation>
    <scope>NUCLEOTIDE SEQUENCE [LARGE SCALE GENOMIC DNA]</scope>
    <source>
        <strain evidence="4">W106-1 / CGMCC3.15140</strain>
    </source>
</reference>
<dbReference type="KEGG" id="pfy:PFICI_10965"/>
<dbReference type="EMBL" id="KI912116">
    <property type="protein sequence ID" value="ETS77091.1"/>
    <property type="molecule type" value="Genomic_DNA"/>
</dbReference>
<dbReference type="Proteomes" id="UP000030651">
    <property type="component" value="Unassembled WGS sequence"/>
</dbReference>
<sequence length="802" mass="92178">MAHEVIELHQLNRPRATSAKGTYSDLALPPDHIRLLDLHNAPNDAPLTGILRVERLTNLSTYKTLSYQWAKETSQGATIRCSLQTNEPHIELHITTNCAQALQFIRREFGSVTIWVDAICINQDDDKEKENQIPLMGKIYSQAETGFIWLEGDGDQFRDAAHELRLRSVIHKRLPLAYLAADAGEQRQLELDRWRQRCLDDVFARDGLEDHAHYSFEDSGDARLQVLFEHMWLSRMWTFQELILSRNPLLLFGNSIILWEELVNAILVTPQKVDTKTHWQTLIQLWLDFPRHRHMEQALSHPEERDAAVENGQAVVTDLYTFRSLIEFSPEKNISTPWQHILLRYGRKGAKLCLWNFGRWLVLMVLLLVNPILLGYFVTNSGSGRFLHLGIIFLLFWVGSLFPIARLAIINARRMSFWQLLHGMKRPEPRRRKLSSNSTNTIVISAIWTTLRMRRCSDDHDMVYALAAILEAYGMVMPPLEYSQSIKTSYQAFFQCILSLEPRAIQMIVDASVEDPSKMAWSSWLPDWRMPEKNNWLFNEHDAKHTWIQDFPQYCQSPAVIGDRLSVTGKEVDKIVECFHFTAVNLDDQQLVLANLRVLLRFMQSVHNRAAYGMDLYYRGAILAVLKGLLMQPVETTVRESIPDVLNGPSARMLVLDEIIAPFNFEAYRKDFYDFKRLNGLTHSFWERNDPITQYDPNMDMQELIREVQNDGAAVGFMLRMANKLAEQKRCVFVLSSGAVGSGPHFSAAGDEVLVVPGVSKHLVGRKKERQGTYRFIGPGLVHSIVARDTLVGGQYKDFVFE</sequence>
<gene>
    <name evidence="3" type="ORF">PFICI_10965</name>
</gene>
<dbReference type="AlphaFoldDB" id="W3WW59"/>
<dbReference type="eggNOG" id="ENOG502RKM9">
    <property type="taxonomic scope" value="Eukaryota"/>
</dbReference>
<keyword evidence="4" id="KW-1185">Reference proteome</keyword>
<organism evidence="3 4">
    <name type="scientific">Pestalotiopsis fici (strain W106-1 / CGMCC3.15140)</name>
    <dbReference type="NCBI Taxonomy" id="1229662"/>
    <lineage>
        <taxon>Eukaryota</taxon>
        <taxon>Fungi</taxon>
        <taxon>Dikarya</taxon>
        <taxon>Ascomycota</taxon>
        <taxon>Pezizomycotina</taxon>
        <taxon>Sordariomycetes</taxon>
        <taxon>Xylariomycetidae</taxon>
        <taxon>Amphisphaeriales</taxon>
        <taxon>Sporocadaceae</taxon>
        <taxon>Pestalotiopsis</taxon>
    </lineage>
</organism>
<keyword evidence="1" id="KW-0812">Transmembrane</keyword>
<dbReference type="OMA" id="DKSFATH"/>
<dbReference type="HOGENOM" id="CLU_004184_7_2_1"/>
<feature type="transmembrane region" description="Helical" evidence="1">
    <location>
        <begin position="385"/>
        <end position="409"/>
    </location>
</feature>
<name>W3WW59_PESFW</name>
<dbReference type="PANTHER" id="PTHR24148">
    <property type="entry name" value="ANKYRIN REPEAT DOMAIN-CONTAINING PROTEIN 39 HOMOLOG-RELATED"/>
    <property type="match status" value="1"/>
</dbReference>
<dbReference type="Pfam" id="PF06985">
    <property type="entry name" value="HET"/>
    <property type="match status" value="1"/>
</dbReference>
<feature type="domain" description="Heterokaryon incompatibility" evidence="2">
    <location>
        <begin position="62"/>
        <end position="241"/>
    </location>
</feature>
<dbReference type="OrthoDB" id="2157530at2759"/>
<proteinExistence type="predicted"/>
<feature type="transmembrane region" description="Helical" evidence="1">
    <location>
        <begin position="357"/>
        <end position="379"/>
    </location>
</feature>
<dbReference type="InParanoid" id="W3WW59"/>
<evidence type="ECO:0000256" key="1">
    <source>
        <dbReference type="SAM" id="Phobius"/>
    </source>
</evidence>
<dbReference type="InterPro" id="IPR052895">
    <property type="entry name" value="HetReg/Transcr_Mod"/>
</dbReference>
<evidence type="ECO:0000313" key="3">
    <source>
        <dbReference type="EMBL" id="ETS77091.1"/>
    </source>
</evidence>
<protein>
    <recommendedName>
        <fullName evidence="2">Heterokaryon incompatibility domain-containing protein</fullName>
    </recommendedName>
</protein>
<dbReference type="GeneID" id="19275978"/>
<dbReference type="InterPro" id="IPR010730">
    <property type="entry name" value="HET"/>
</dbReference>
<keyword evidence="1" id="KW-0472">Membrane</keyword>
<accession>W3WW59</accession>
<dbReference type="RefSeq" id="XP_007837737.1">
    <property type="nucleotide sequence ID" value="XM_007839546.1"/>
</dbReference>
<evidence type="ECO:0000259" key="2">
    <source>
        <dbReference type="Pfam" id="PF06985"/>
    </source>
</evidence>
<keyword evidence="1" id="KW-1133">Transmembrane helix</keyword>
<evidence type="ECO:0000313" key="4">
    <source>
        <dbReference type="Proteomes" id="UP000030651"/>
    </source>
</evidence>
<dbReference type="PANTHER" id="PTHR24148:SF64">
    <property type="entry name" value="HETEROKARYON INCOMPATIBILITY DOMAIN-CONTAINING PROTEIN"/>
    <property type="match status" value="1"/>
</dbReference>